<dbReference type="EMBL" id="UASJ01000001">
    <property type="protein sequence ID" value="SQB64851.1"/>
    <property type="molecule type" value="Genomic_DNA"/>
</dbReference>
<evidence type="ECO:0000259" key="1">
    <source>
        <dbReference type="Pfam" id="PF05876"/>
    </source>
</evidence>
<dbReference type="AlphaFoldDB" id="A0A2X2YPN0"/>
<protein>
    <submittedName>
        <fullName evidence="2">Phage terminase-like protein, large subunit</fullName>
    </submittedName>
</protein>
<dbReference type="Pfam" id="PF05876">
    <property type="entry name" value="GpA_ATPase"/>
    <property type="match status" value="1"/>
</dbReference>
<organism evidence="2 3">
    <name type="scientific">Mobiluncus curtisii</name>
    <dbReference type="NCBI Taxonomy" id="2051"/>
    <lineage>
        <taxon>Bacteria</taxon>
        <taxon>Bacillati</taxon>
        <taxon>Actinomycetota</taxon>
        <taxon>Actinomycetes</taxon>
        <taxon>Actinomycetales</taxon>
        <taxon>Actinomycetaceae</taxon>
        <taxon>Mobiluncus</taxon>
    </lineage>
</organism>
<accession>A0A2X2YPN0</accession>
<dbReference type="Proteomes" id="UP000250245">
    <property type="component" value="Unassembled WGS sequence"/>
</dbReference>
<proteinExistence type="predicted"/>
<dbReference type="SUPFAM" id="SSF52540">
    <property type="entry name" value="P-loop containing nucleoside triphosphate hydrolases"/>
    <property type="match status" value="1"/>
</dbReference>
<reference evidence="2 3" key="1">
    <citation type="submission" date="2018-06" db="EMBL/GenBank/DDBJ databases">
        <authorList>
            <consortium name="Pathogen Informatics"/>
            <person name="Doyle S."/>
        </authorList>
    </citation>
    <scope>NUCLEOTIDE SEQUENCE [LARGE SCALE GENOMIC DNA]</scope>
    <source>
        <strain evidence="2 3">NCTC11820</strain>
    </source>
</reference>
<feature type="domain" description="Phage terminase large subunit GpA ATPase" evidence="1">
    <location>
        <begin position="59"/>
        <end position="213"/>
    </location>
</feature>
<name>A0A2X2YPN0_9ACTO</name>
<dbReference type="InterPro" id="IPR027417">
    <property type="entry name" value="P-loop_NTPase"/>
</dbReference>
<dbReference type="InterPro" id="IPR046453">
    <property type="entry name" value="GpA_ATPase"/>
</dbReference>
<evidence type="ECO:0000313" key="3">
    <source>
        <dbReference type="Proteomes" id="UP000250245"/>
    </source>
</evidence>
<gene>
    <name evidence="2" type="ORF">NCTC11820_01205</name>
</gene>
<dbReference type="Gene3D" id="3.40.50.300">
    <property type="entry name" value="P-loop containing nucleotide triphosphate hydrolases"/>
    <property type="match status" value="1"/>
</dbReference>
<sequence>MRNRGKMSMPKYATARNPANPTIGAQVELVARFLNTPLMPWQKLVADVAGERQAEHPERARYQTVVVTVPRQSGKTTLIKALMAAVAQANPGCQVYYTAQTRKDAVEKWGELAKQLRKDMGIAPDGKPRVKVLEGTGNERIVFRGTESMIMPFAPTVEGIHGKTSPLVVVDEAWAFDQARGDDLMAAFNPVGLTIPHSQVWIISTAGDTRSEWLRSLVDKGRQAINDPGTTTAFFEWSADEEMAAANLRSDEALAFHPAIGFTQELWKIQSLAQTEPDHLYRRSYLNLWPTAAETSIVDLEAWEKLAEPEPASMPPDVAIGFDVATARTGATIYAAWQDGETVQIHRLVSKAGAAWVEKAIAHLQETLAPMAVVADDSGDNRPIIEALRRNGKEIYALRPREYASANSEFFARISDNRLHHDGNSEIVDAFANSVMKPISGGQAISPRHCAGPVDAARAAIAAAYAALNFDSRPQIFF</sequence>
<evidence type="ECO:0000313" key="2">
    <source>
        <dbReference type="EMBL" id="SQB64851.1"/>
    </source>
</evidence>